<accession>A0A4Y7PX36</accession>
<dbReference type="VEuPathDB" id="FungiDB:BD410DRAFT_792016"/>
<proteinExistence type="predicted"/>
<reference evidence="1 2" key="1">
    <citation type="submission" date="2018-06" db="EMBL/GenBank/DDBJ databases">
        <title>A transcriptomic atlas of mushroom development highlights an independent origin of complex multicellularity.</title>
        <authorList>
            <consortium name="DOE Joint Genome Institute"/>
            <person name="Krizsan K."/>
            <person name="Almasi E."/>
            <person name="Merenyi Z."/>
            <person name="Sahu N."/>
            <person name="Viragh M."/>
            <person name="Koszo T."/>
            <person name="Mondo S."/>
            <person name="Kiss B."/>
            <person name="Balint B."/>
            <person name="Kues U."/>
            <person name="Barry K."/>
            <person name="Hegedus J.C."/>
            <person name="Henrissat B."/>
            <person name="Johnson J."/>
            <person name="Lipzen A."/>
            <person name="Ohm R."/>
            <person name="Nagy I."/>
            <person name="Pangilinan J."/>
            <person name="Yan J."/>
            <person name="Xiong Y."/>
            <person name="Grigoriev I.V."/>
            <person name="Hibbett D.S."/>
            <person name="Nagy L.G."/>
        </authorList>
    </citation>
    <scope>NUCLEOTIDE SEQUENCE [LARGE SCALE GENOMIC DNA]</scope>
    <source>
        <strain evidence="1 2">SZMC22713</strain>
    </source>
</reference>
<protein>
    <submittedName>
        <fullName evidence="1">Uncharacterized protein</fullName>
    </submittedName>
</protein>
<dbReference type="EMBL" id="ML170195">
    <property type="protein sequence ID" value="TDL19631.1"/>
    <property type="molecule type" value="Genomic_DNA"/>
</dbReference>
<gene>
    <name evidence="1" type="ORF">BD410DRAFT_792016</name>
</gene>
<organism evidence="1 2">
    <name type="scientific">Rickenella mellea</name>
    <dbReference type="NCBI Taxonomy" id="50990"/>
    <lineage>
        <taxon>Eukaryota</taxon>
        <taxon>Fungi</taxon>
        <taxon>Dikarya</taxon>
        <taxon>Basidiomycota</taxon>
        <taxon>Agaricomycotina</taxon>
        <taxon>Agaricomycetes</taxon>
        <taxon>Hymenochaetales</taxon>
        <taxon>Rickenellaceae</taxon>
        <taxon>Rickenella</taxon>
    </lineage>
</organism>
<evidence type="ECO:0000313" key="2">
    <source>
        <dbReference type="Proteomes" id="UP000294933"/>
    </source>
</evidence>
<name>A0A4Y7PX36_9AGAM</name>
<evidence type="ECO:0000313" key="1">
    <source>
        <dbReference type="EMBL" id="TDL19631.1"/>
    </source>
</evidence>
<keyword evidence="2" id="KW-1185">Reference proteome</keyword>
<sequence>MTSQTLCTDHAYTRHLLALLPVVYPFILVVSDVCFSESQTPALTVDTDTMMARSISLPGCPAEEGTVVYDVFICRIFIVA</sequence>
<dbReference type="Proteomes" id="UP000294933">
    <property type="component" value="Unassembled WGS sequence"/>
</dbReference>
<dbReference type="AlphaFoldDB" id="A0A4Y7PX36"/>